<dbReference type="AlphaFoldDB" id="A0A401YEI7"/>
<dbReference type="Proteomes" id="UP000286931">
    <property type="component" value="Unassembled WGS sequence"/>
</dbReference>
<dbReference type="SUPFAM" id="SSF48452">
    <property type="entry name" value="TPR-like"/>
    <property type="match status" value="1"/>
</dbReference>
<name>A0A401YEI7_9ACTN</name>
<keyword evidence="2" id="KW-1185">Reference proteome</keyword>
<accession>A0A401YEI7</accession>
<evidence type="ECO:0000313" key="2">
    <source>
        <dbReference type="Proteomes" id="UP000286931"/>
    </source>
</evidence>
<sequence>MCSYALTQRALVQAVEGHRTTTLADVAEAECQHDRDRPPPGPFDTYPQPALDYRRARILHTLGERRQSLDAFRASLRKRPPTRHRAHAITQAHLARTLTVTGDLDLAARHRHAFLEHYPHLRSARVDRELTPLRRFLGQFPHVRCLRSLRERAQVLTA</sequence>
<evidence type="ECO:0000313" key="1">
    <source>
        <dbReference type="EMBL" id="GCD93036.1"/>
    </source>
</evidence>
<dbReference type="OrthoDB" id="3213425at2"/>
<dbReference type="RefSeq" id="WP_126635323.1">
    <property type="nucleotide sequence ID" value="NZ_BIFH01000013.1"/>
</dbReference>
<protein>
    <submittedName>
        <fullName evidence="1">Uncharacterized protein</fullName>
    </submittedName>
</protein>
<organism evidence="1 2">
    <name type="scientific">Embleya hyalina</name>
    <dbReference type="NCBI Taxonomy" id="516124"/>
    <lineage>
        <taxon>Bacteria</taxon>
        <taxon>Bacillati</taxon>
        <taxon>Actinomycetota</taxon>
        <taxon>Actinomycetes</taxon>
        <taxon>Kitasatosporales</taxon>
        <taxon>Streptomycetaceae</taxon>
        <taxon>Embleya</taxon>
    </lineage>
</organism>
<gene>
    <name evidence="1" type="ORF">EHYA_00679</name>
</gene>
<dbReference type="EMBL" id="BIFH01000013">
    <property type="protein sequence ID" value="GCD93036.1"/>
    <property type="molecule type" value="Genomic_DNA"/>
</dbReference>
<comment type="caution">
    <text evidence="1">The sequence shown here is derived from an EMBL/GenBank/DDBJ whole genome shotgun (WGS) entry which is preliminary data.</text>
</comment>
<reference evidence="1 2" key="1">
    <citation type="submission" date="2018-12" db="EMBL/GenBank/DDBJ databases">
        <title>Draft genome sequence of Embleya hyalina NBRC 13850T.</title>
        <authorList>
            <person name="Komaki H."/>
            <person name="Hosoyama A."/>
            <person name="Kimura A."/>
            <person name="Ichikawa N."/>
            <person name="Tamura T."/>
        </authorList>
    </citation>
    <scope>NUCLEOTIDE SEQUENCE [LARGE SCALE GENOMIC DNA]</scope>
    <source>
        <strain evidence="1 2">NBRC 13850</strain>
    </source>
</reference>
<proteinExistence type="predicted"/>
<dbReference type="InterPro" id="IPR011990">
    <property type="entry name" value="TPR-like_helical_dom_sf"/>
</dbReference>